<dbReference type="InterPro" id="IPR043128">
    <property type="entry name" value="Rev_trsase/Diguanyl_cyclase"/>
</dbReference>
<dbReference type="Gene3D" id="3.30.70.270">
    <property type="match status" value="1"/>
</dbReference>
<comment type="catalytic activity">
    <reaction evidence="3">
        <text>2 GTP = 3',3'-c-di-GMP + 2 diphosphate</text>
        <dbReference type="Rhea" id="RHEA:24898"/>
        <dbReference type="ChEBI" id="CHEBI:33019"/>
        <dbReference type="ChEBI" id="CHEBI:37565"/>
        <dbReference type="ChEBI" id="CHEBI:58805"/>
        <dbReference type="EC" id="2.7.7.65"/>
    </reaction>
</comment>
<comment type="caution">
    <text evidence="6">The sequence shown here is derived from an EMBL/GenBank/DDBJ whole genome shotgun (WGS) entry which is preliminary data.</text>
</comment>
<keyword evidence="4" id="KW-1133">Transmembrane helix</keyword>
<dbReference type="GO" id="GO:0005886">
    <property type="term" value="C:plasma membrane"/>
    <property type="evidence" value="ECO:0007669"/>
    <property type="project" value="TreeGrafter"/>
</dbReference>
<dbReference type="SUPFAM" id="SSF55073">
    <property type="entry name" value="Nucleotide cyclase"/>
    <property type="match status" value="1"/>
</dbReference>
<dbReference type="InterPro" id="IPR029787">
    <property type="entry name" value="Nucleotide_cyclase"/>
</dbReference>
<evidence type="ECO:0000256" key="4">
    <source>
        <dbReference type="SAM" id="Phobius"/>
    </source>
</evidence>
<evidence type="ECO:0000256" key="1">
    <source>
        <dbReference type="ARBA" id="ARBA00001946"/>
    </source>
</evidence>
<evidence type="ECO:0000256" key="3">
    <source>
        <dbReference type="ARBA" id="ARBA00034247"/>
    </source>
</evidence>
<dbReference type="GO" id="GO:1902201">
    <property type="term" value="P:negative regulation of bacterial-type flagellum-dependent cell motility"/>
    <property type="evidence" value="ECO:0007669"/>
    <property type="project" value="TreeGrafter"/>
</dbReference>
<keyword evidence="4" id="KW-0812">Transmembrane</keyword>
<dbReference type="EMBL" id="JAKRRX010000074">
    <property type="protein sequence ID" value="MCW8334788.1"/>
    <property type="molecule type" value="Genomic_DNA"/>
</dbReference>
<dbReference type="PANTHER" id="PTHR45138:SF9">
    <property type="entry name" value="DIGUANYLATE CYCLASE DGCM-RELATED"/>
    <property type="match status" value="1"/>
</dbReference>
<dbReference type="AlphaFoldDB" id="A0A9X3CFD7"/>
<evidence type="ECO:0000313" key="6">
    <source>
        <dbReference type="EMBL" id="MCW8334788.1"/>
    </source>
</evidence>
<dbReference type="RefSeq" id="WP_265688137.1">
    <property type="nucleotide sequence ID" value="NZ_JAKRRX010000074.1"/>
</dbReference>
<evidence type="ECO:0000259" key="5">
    <source>
        <dbReference type="PROSITE" id="PS50887"/>
    </source>
</evidence>
<feature type="transmembrane region" description="Helical" evidence="4">
    <location>
        <begin position="251"/>
        <end position="270"/>
    </location>
</feature>
<dbReference type="GO" id="GO:0043709">
    <property type="term" value="P:cell adhesion involved in single-species biofilm formation"/>
    <property type="evidence" value="ECO:0007669"/>
    <property type="project" value="TreeGrafter"/>
</dbReference>
<dbReference type="PROSITE" id="PS50887">
    <property type="entry name" value="GGDEF"/>
    <property type="match status" value="1"/>
</dbReference>
<feature type="domain" description="GGDEF" evidence="5">
    <location>
        <begin position="318"/>
        <end position="450"/>
    </location>
</feature>
<reference evidence="6" key="1">
    <citation type="submission" date="2022-02" db="EMBL/GenBank/DDBJ databases">
        <title>Vibrio sp. nov., a new bacterium isolated from Bohai sea, China.</title>
        <authorList>
            <person name="Yuan Y."/>
        </authorList>
    </citation>
    <scope>NUCLEOTIDE SEQUENCE</scope>
    <source>
        <strain evidence="6">DBSS07</strain>
    </source>
</reference>
<keyword evidence="4" id="KW-0472">Membrane</keyword>
<dbReference type="FunFam" id="3.30.70.270:FF:000001">
    <property type="entry name" value="Diguanylate cyclase domain protein"/>
    <property type="match status" value="1"/>
</dbReference>
<proteinExistence type="predicted"/>
<dbReference type="NCBIfam" id="TIGR00254">
    <property type="entry name" value="GGDEF"/>
    <property type="match status" value="1"/>
</dbReference>
<keyword evidence="7" id="KW-1185">Reference proteome</keyword>
<dbReference type="EC" id="2.7.7.65" evidence="2"/>
<dbReference type="InterPro" id="IPR050469">
    <property type="entry name" value="Diguanylate_Cyclase"/>
</dbReference>
<dbReference type="InterPro" id="IPR000160">
    <property type="entry name" value="GGDEF_dom"/>
</dbReference>
<dbReference type="PANTHER" id="PTHR45138">
    <property type="entry name" value="REGULATORY COMPONENTS OF SENSORY TRANSDUCTION SYSTEM"/>
    <property type="match status" value="1"/>
</dbReference>
<name>A0A9X3CFD7_9VIBR</name>
<accession>A0A9X3CFD7</accession>
<dbReference type="InterPro" id="IPR007892">
    <property type="entry name" value="CHASE4"/>
</dbReference>
<sequence length="459" mass="52564">MTRLIVQQFVSSKSVISIISWLLSLMAIALLACVYYFLSTLDNLAESELKQRAELALYIENEHHEDILSEYAFWNFAYQKVYVDFDPEWVERNIGQYLLDHYEFDISIAIAPGDQMRAMSVDEQEANLTYEQIMDAGLSQLLTATAEGREQEESLNGYLKLNEDVYYFLSGHFVEEFTEQPRPGHYLVLGIKVDQEYLDKLSLNYQLDDLVLVTEGTSLKNSLLLYSPKGEELGALTWTPFVPSKAILPKIALVFLSLLVISICIVRHLLKKEQQDRKAYEERLYREATTDSLTKVKNRRYFMELGRNELRVHHYRQKGMCLLFMDIDHFKSINDQYGHRAGDQALVHFVTLCKQNLRKSDIIGRIGGEEFAVVLPEADIDAALEVAQRIQDNLRDSDLLINKQRLKMTVSIGIATLSNEPSFELLLEHADTAMYEAKGAGRDTTRFYKHGIAVANSAS</sequence>
<comment type="cofactor">
    <cofactor evidence="1">
        <name>Mg(2+)</name>
        <dbReference type="ChEBI" id="CHEBI:18420"/>
    </cofactor>
</comment>
<evidence type="ECO:0000313" key="7">
    <source>
        <dbReference type="Proteomes" id="UP001155586"/>
    </source>
</evidence>
<protein>
    <recommendedName>
        <fullName evidence="2">diguanylate cyclase</fullName>
        <ecNumber evidence="2">2.7.7.65</ecNumber>
    </recommendedName>
</protein>
<dbReference type="Pfam" id="PF00990">
    <property type="entry name" value="GGDEF"/>
    <property type="match status" value="1"/>
</dbReference>
<dbReference type="PROSITE" id="PS51257">
    <property type="entry name" value="PROKAR_LIPOPROTEIN"/>
    <property type="match status" value="1"/>
</dbReference>
<organism evidence="6 7">
    <name type="scientific">Vibrio paucivorans</name>
    <dbReference type="NCBI Taxonomy" id="2829489"/>
    <lineage>
        <taxon>Bacteria</taxon>
        <taxon>Pseudomonadati</taxon>
        <taxon>Pseudomonadota</taxon>
        <taxon>Gammaproteobacteria</taxon>
        <taxon>Vibrionales</taxon>
        <taxon>Vibrionaceae</taxon>
        <taxon>Vibrio</taxon>
    </lineage>
</organism>
<dbReference type="Pfam" id="PF05228">
    <property type="entry name" value="CHASE4"/>
    <property type="match status" value="1"/>
</dbReference>
<dbReference type="GO" id="GO:0052621">
    <property type="term" value="F:diguanylate cyclase activity"/>
    <property type="evidence" value="ECO:0007669"/>
    <property type="project" value="UniProtKB-EC"/>
</dbReference>
<feature type="transmembrane region" description="Helical" evidence="4">
    <location>
        <begin position="15"/>
        <end position="38"/>
    </location>
</feature>
<keyword evidence="6" id="KW-0548">Nucleotidyltransferase</keyword>
<keyword evidence="6" id="KW-0808">Transferase</keyword>
<evidence type="ECO:0000256" key="2">
    <source>
        <dbReference type="ARBA" id="ARBA00012528"/>
    </source>
</evidence>
<dbReference type="CDD" id="cd01949">
    <property type="entry name" value="GGDEF"/>
    <property type="match status" value="1"/>
</dbReference>
<gene>
    <name evidence="6" type="ORF">MD483_13245</name>
</gene>
<dbReference type="SMART" id="SM00267">
    <property type="entry name" value="GGDEF"/>
    <property type="match status" value="1"/>
</dbReference>
<dbReference type="Proteomes" id="UP001155586">
    <property type="component" value="Unassembled WGS sequence"/>
</dbReference>